<reference evidence="2 3" key="1">
    <citation type="submission" date="2019-06" db="EMBL/GenBank/DDBJ databases">
        <title>Wine fermentation using esterase from Monascus purpureus.</title>
        <authorList>
            <person name="Geng C."/>
            <person name="Zhang Y."/>
        </authorList>
    </citation>
    <scope>NUCLEOTIDE SEQUENCE [LARGE SCALE GENOMIC DNA]</scope>
    <source>
        <strain evidence="2">HQ1</strain>
    </source>
</reference>
<name>A0A507QQ25_MONPU</name>
<feature type="region of interest" description="Disordered" evidence="1">
    <location>
        <begin position="1"/>
        <end position="20"/>
    </location>
</feature>
<gene>
    <name evidence="2" type="ORF">MPDQ_002365</name>
</gene>
<accession>A0A507QQ25</accession>
<keyword evidence="3" id="KW-1185">Reference proteome</keyword>
<proteinExistence type="predicted"/>
<evidence type="ECO:0000313" key="2">
    <source>
        <dbReference type="EMBL" id="TQB69107.1"/>
    </source>
</evidence>
<protein>
    <submittedName>
        <fullName evidence="2">Uncharacterized protein</fullName>
    </submittedName>
</protein>
<comment type="caution">
    <text evidence="2">The sequence shown here is derived from an EMBL/GenBank/DDBJ whole genome shotgun (WGS) entry which is preliminary data.</text>
</comment>
<sequence length="74" mass="8205">MPRNFPALQFHSGSNGAQKDKDCSGIIMYKAKIDEAEDLGNLCRHCRDLASTEELFSEESMKVPDASKAPDFVI</sequence>
<evidence type="ECO:0000313" key="3">
    <source>
        <dbReference type="Proteomes" id="UP000319663"/>
    </source>
</evidence>
<dbReference type="AlphaFoldDB" id="A0A507QQ25"/>
<dbReference type="Proteomes" id="UP000319663">
    <property type="component" value="Unassembled WGS sequence"/>
</dbReference>
<evidence type="ECO:0000256" key="1">
    <source>
        <dbReference type="SAM" id="MobiDB-lite"/>
    </source>
</evidence>
<organism evidence="2 3">
    <name type="scientific">Monascus purpureus</name>
    <name type="common">Red mold</name>
    <name type="synonym">Monascus anka</name>
    <dbReference type="NCBI Taxonomy" id="5098"/>
    <lineage>
        <taxon>Eukaryota</taxon>
        <taxon>Fungi</taxon>
        <taxon>Dikarya</taxon>
        <taxon>Ascomycota</taxon>
        <taxon>Pezizomycotina</taxon>
        <taxon>Eurotiomycetes</taxon>
        <taxon>Eurotiomycetidae</taxon>
        <taxon>Eurotiales</taxon>
        <taxon>Aspergillaceae</taxon>
        <taxon>Monascus</taxon>
    </lineage>
</organism>
<dbReference type="EMBL" id="VIFY01000172">
    <property type="protein sequence ID" value="TQB69107.1"/>
    <property type="molecule type" value="Genomic_DNA"/>
</dbReference>